<organism evidence="8 9">
    <name type="scientific">Geothrix rubra</name>
    <dbReference type="NCBI Taxonomy" id="2927977"/>
    <lineage>
        <taxon>Bacteria</taxon>
        <taxon>Pseudomonadati</taxon>
        <taxon>Acidobacteriota</taxon>
        <taxon>Holophagae</taxon>
        <taxon>Holophagales</taxon>
        <taxon>Holophagaceae</taxon>
        <taxon>Geothrix</taxon>
    </lineage>
</organism>
<evidence type="ECO:0000256" key="6">
    <source>
        <dbReference type="SAM" id="MobiDB-lite"/>
    </source>
</evidence>
<feature type="compositionally biased region" description="Pro residues" evidence="6">
    <location>
        <begin position="61"/>
        <end position="78"/>
    </location>
</feature>
<evidence type="ECO:0000256" key="2">
    <source>
        <dbReference type="ARBA" id="ARBA00007349"/>
    </source>
</evidence>
<name>A0ABQ5Q7B2_9BACT</name>
<keyword evidence="3 7" id="KW-0812">Transmembrane</keyword>
<evidence type="ECO:0000256" key="5">
    <source>
        <dbReference type="ARBA" id="ARBA00023136"/>
    </source>
</evidence>
<feature type="transmembrane region" description="Helical" evidence="7">
    <location>
        <begin position="475"/>
        <end position="494"/>
    </location>
</feature>
<feature type="transmembrane region" description="Helical" evidence="7">
    <location>
        <begin position="385"/>
        <end position="401"/>
    </location>
</feature>
<feature type="transmembrane region" description="Helical" evidence="7">
    <location>
        <begin position="558"/>
        <end position="581"/>
    </location>
</feature>
<evidence type="ECO:0000313" key="8">
    <source>
        <dbReference type="EMBL" id="GLH70290.1"/>
    </source>
</evidence>
<comment type="subcellular location">
    <subcellularLocation>
        <location evidence="1">Membrane</location>
        <topology evidence="1">Multi-pass membrane protein</topology>
    </subcellularLocation>
</comment>
<evidence type="ECO:0000256" key="7">
    <source>
        <dbReference type="SAM" id="Phobius"/>
    </source>
</evidence>
<dbReference type="PANTHER" id="PTHR42826">
    <property type="entry name" value="DICARBOXYLATE TRANSPORTER 2.1, CHLOROPLASTIC"/>
    <property type="match status" value="1"/>
</dbReference>
<gene>
    <name evidence="8" type="ORF">GETHPA_18230</name>
</gene>
<dbReference type="Proteomes" id="UP001165089">
    <property type="component" value="Unassembled WGS sequence"/>
</dbReference>
<dbReference type="Pfam" id="PF00939">
    <property type="entry name" value="Na_sulph_symp"/>
    <property type="match status" value="1"/>
</dbReference>
<dbReference type="EMBL" id="BSDD01000003">
    <property type="protein sequence ID" value="GLH70290.1"/>
    <property type="molecule type" value="Genomic_DNA"/>
</dbReference>
<feature type="region of interest" description="Disordered" evidence="6">
    <location>
        <begin position="56"/>
        <end position="94"/>
    </location>
</feature>
<feature type="transmembrane region" description="Helical" evidence="7">
    <location>
        <begin position="333"/>
        <end position="353"/>
    </location>
</feature>
<feature type="transmembrane region" description="Helical" evidence="7">
    <location>
        <begin position="289"/>
        <end position="313"/>
    </location>
</feature>
<dbReference type="InterPro" id="IPR030676">
    <property type="entry name" value="CitT-rel"/>
</dbReference>
<evidence type="ECO:0000256" key="4">
    <source>
        <dbReference type="ARBA" id="ARBA00022989"/>
    </source>
</evidence>
<feature type="transmembrane region" description="Helical" evidence="7">
    <location>
        <begin position="197"/>
        <end position="216"/>
    </location>
</feature>
<dbReference type="NCBIfam" id="TIGR00785">
    <property type="entry name" value="dass"/>
    <property type="match status" value="1"/>
</dbReference>
<sequence>MTIQPSPQVPGTGAASPKGGWQGARIGPLLLTALVGLVLYFGLPAVVPVPDAKAFTGQPAAPKPAAPAPPKAAPPATRPAPVTVTAPVEKPRKLSRAEAEAKVKAEAEAKAWAESQATQKAEAEAKAKAEADAKVKAAAEEKRRSDWTKGLHLFAIFVTTILGIILKPLPMGAVAMIGIGVTALSGTLTIADSMSGFSDVVIWLIVLAFFISRGFIKTGLGARIAYNFMALLGKRTLGLSYGLAATDLVLSPAIPSNTARAGGIVMPVMASLARAYGSRPDDGTARRMGSFLTLTAYQVDCITSAMFLTAMAANPLAQKLAGDLKVTITWGGWALAALVPGLLALLVVPYVIYRLHRPEITETPEAVQMARGHLAELGPIKRQEWMMLGVFVLLLVLWIFAKPLGDINPTTSALVGLAVLLLTGVLDWEDVKKETGAWDTLVWFAALVMMAGFLNKLGMIPWFSKTMGGMVAGKGWIAAFLVLALVYFYSHYFFASNTAHVASMYAAFLGVSVVAGAPPVLAALVLAFFSNLFAGMTHYGTGPAPVLFGTGYVEVGTWWRMGLLISLINIVIWVGIGGLWWKVLGLW</sequence>
<dbReference type="RefSeq" id="WP_285724879.1">
    <property type="nucleotide sequence ID" value="NZ_BSDD01000003.1"/>
</dbReference>
<evidence type="ECO:0008006" key="10">
    <source>
        <dbReference type="Google" id="ProtNLM"/>
    </source>
</evidence>
<feature type="compositionally biased region" description="Low complexity" evidence="6">
    <location>
        <begin position="79"/>
        <end position="88"/>
    </location>
</feature>
<protein>
    <recommendedName>
        <fullName evidence="10">Anion permease</fullName>
    </recommendedName>
</protein>
<evidence type="ECO:0000256" key="3">
    <source>
        <dbReference type="ARBA" id="ARBA00022692"/>
    </source>
</evidence>
<feature type="transmembrane region" description="Helical" evidence="7">
    <location>
        <begin position="407"/>
        <end position="428"/>
    </location>
</feature>
<dbReference type="InterPro" id="IPR001898">
    <property type="entry name" value="SLC13A/DASS"/>
</dbReference>
<comment type="caution">
    <text evidence="8">The sequence shown here is derived from an EMBL/GenBank/DDBJ whole genome shotgun (WGS) entry which is preliminary data.</text>
</comment>
<accession>A0ABQ5Q7B2</accession>
<feature type="transmembrane region" description="Helical" evidence="7">
    <location>
        <begin position="26"/>
        <end position="47"/>
    </location>
</feature>
<keyword evidence="5 7" id="KW-0472">Membrane</keyword>
<keyword evidence="9" id="KW-1185">Reference proteome</keyword>
<feature type="transmembrane region" description="Helical" evidence="7">
    <location>
        <begin position="150"/>
        <end position="166"/>
    </location>
</feature>
<reference evidence="8 9" key="1">
    <citation type="journal article" date="2023" name="Antonie Van Leeuwenhoek">
        <title>Mesoterricola silvestris gen. nov., sp. nov., Mesoterricola sediminis sp. nov., Geothrix oryzae sp. nov., Geothrix edaphica sp. nov., Geothrix rubra sp. nov., and Geothrix limicola sp. nov., six novel members of Acidobacteriota isolated from soils.</title>
        <authorList>
            <person name="Itoh H."/>
            <person name="Sugisawa Y."/>
            <person name="Mise K."/>
            <person name="Xu Z."/>
            <person name="Kuniyasu M."/>
            <person name="Ushijima N."/>
            <person name="Kawano K."/>
            <person name="Kobayashi E."/>
            <person name="Shiratori Y."/>
            <person name="Masuda Y."/>
            <person name="Senoo K."/>
        </authorList>
    </citation>
    <scope>NUCLEOTIDE SEQUENCE [LARGE SCALE GENOMIC DNA]</scope>
    <source>
        <strain evidence="8 9">Red803</strain>
    </source>
</reference>
<comment type="similarity">
    <text evidence="2">Belongs to the SLC13A/DASS transporter (TC 2.A.47) family. DIT1 subfamily.</text>
</comment>
<evidence type="ECO:0000313" key="9">
    <source>
        <dbReference type="Proteomes" id="UP001165089"/>
    </source>
</evidence>
<evidence type="ECO:0000256" key="1">
    <source>
        <dbReference type="ARBA" id="ARBA00004141"/>
    </source>
</evidence>
<proteinExistence type="inferred from homology"/>
<keyword evidence="4 7" id="KW-1133">Transmembrane helix</keyword>
<feature type="transmembrane region" description="Helical" evidence="7">
    <location>
        <begin position="440"/>
        <end position="463"/>
    </location>
</feature>
<feature type="transmembrane region" description="Helical" evidence="7">
    <location>
        <begin position="506"/>
        <end position="529"/>
    </location>
</feature>